<evidence type="ECO:0000256" key="2">
    <source>
        <dbReference type="ARBA" id="ARBA00007357"/>
    </source>
</evidence>
<dbReference type="PRINTS" id="PR00786">
    <property type="entry name" value="NEPRILYSIN"/>
</dbReference>
<keyword evidence="11" id="KW-1185">Reference proteome</keyword>
<proteinExistence type="inferred from homology"/>
<evidence type="ECO:0000256" key="7">
    <source>
        <dbReference type="ARBA" id="ARBA00023049"/>
    </source>
</evidence>
<dbReference type="InterPro" id="IPR042089">
    <property type="entry name" value="Peptidase_M13_dom_2"/>
</dbReference>
<dbReference type="Gene3D" id="1.10.1380.10">
    <property type="entry name" value="Neutral endopeptidase , domain2"/>
    <property type="match status" value="1"/>
</dbReference>
<sequence>MAERTSGINTSDLNAEIRPQDDLFRHVNGAWIERTEIPDDLPAFGSFIELREASQVAVRAILEEAQTAPEGSETRKLGDAYAAFMDEDRLEELGLDPIAGDLMRVLVISSIPEFLQVLGTLERVGIGGFLGAYVYPDLGNPDRYALYLTQSGLGLPDESYYREEQHAELREQYVAHIERMLKLAEVPHPDERAARVMALETAIAKGHWTNVEAREADKTYNPMTWDEFAARFPGIDLTIWRDQLGAPEGAFDELVLREPSYADHLASLLTEEHLDAWRDWLVWNIVAGSAALLTPELSAANFDFYGKTLQGTPEQRVRWKRGVGHVEGMLGEAIGKEYVARHFPPSAKARMEELVENLYGAYRSSISTLEWMTEDTREAALEKLEKFVAKIGHPDRWRDYSALEIKATDLIGNARRAAIHEADFEFAKLGGPMRRDEWMMTPQTVNAYYSPGENEIVFPAAILQPPFFDEQADDAANYGAIGAVIGHEIGHGFDDQGSKYDGDGRLRDWWTDADREAFTERTKSLIDQYSALTPEGLDVQVNGELTIGENIGDLGGLGIAWKAYAASLGGDVSSAPVIDGLTGAERFFLAWAQAWRSVQRLEFKRMLVAVDPHSPAEFRCNQIVKNMDAFAEAFSVQPGDGLWLDPAARVSIW</sequence>
<dbReference type="PANTHER" id="PTHR11733">
    <property type="entry name" value="ZINC METALLOPROTEASE FAMILY M13 NEPRILYSIN-RELATED"/>
    <property type="match status" value="1"/>
</dbReference>
<reference evidence="10 11" key="1">
    <citation type="submission" date="2022-04" db="EMBL/GenBank/DDBJ databases">
        <title>Human microbiome associated bacterial genomes.</title>
        <authorList>
            <person name="Sandstrom S."/>
            <person name="Salamzade R."/>
            <person name="Kalan L.R."/>
        </authorList>
    </citation>
    <scope>NUCLEOTIDE SEQUENCE [LARGE SCALE GENOMIC DNA]</scope>
    <source>
        <strain evidence="11">p3-SID1799</strain>
    </source>
</reference>
<gene>
    <name evidence="10" type="ORF">M3D15_02085</name>
</gene>
<dbReference type="PROSITE" id="PS51885">
    <property type="entry name" value="NEPRILYSIN"/>
    <property type="match status" value="1"/>
</dbReference>
<dbReference type="Pfam" id="PF01431">
    <property type="entry name" value="Peptidase_M13"/>
    <property type="match status" value="1"/>
</dbReference>
<keyword evidence="6" id="KW-0862">Zinc</keyword>
<feature type="domain" description="Peptidase M13 C-terminal" evidence="8">
    <location>
        <begin position="446"/>
        <end position="650"/>
    </location>
</feature>
<evidence type="ECO:0000256" key="3">
    <source>
        <dbReference type="ARBA" id="ARBA00022670"/>
    </source>
</evidence>
<dbReference type="PANTHER" id="PTHR11733:SF167">
    <property type="entry name" value="FI17812P1-RELATED"/>
    <property type="match status" value="1"/>
</dbReference>
<dbReference type="CDD" id="cd08662">
    <property type="entry name" value="M13"/>
    <property type="match status" value="1"/>
</dbReference>
<dbReference type="EMBL" id="JALXSQ010000004">
    <property type="protein sequence ID" value="MCT2042134.1"/>
    <property type="molecule type" value="Genomic_DNA"/>
</dbReference>
<comment type="similarity">
    <text evidence="2">Belongs to the peptidase M13 family.</text>
</comment>
<dbReference type="InterPro" id="IPR024079">
    <property type="entry name" value="MetalloPept_cat_dom_sf"/>
</dbReference>
<evidence type="ECO:0000259" key="9">
    <source>
        <dbReference type="Pfam" id="PF05649"/>
    </source>
</evidence>
<dbReference type="InterPro" id="IPR008753">
    <property type="entry name" value="Peptidase_M13_N"/>
</dbReference>
<evidence type="ECO:0000256" key="6">
    <source>
        <dbReference type="ARBA" id="ARBA00022833"/>
    </source>
</evidence>
<name>A0ABT2HUZ2_9MICO</name>
<dbReference type="Proteomes" id="UP001525379">
    <property type="component" value="Unassembled WGS sequence"/>
</dbReference>
<evidence type="ECO:0000256" key="5">
    <source>
        <dbReference type="ARBA" id="ARBA00022801"/>
    </source>
</evidence>
<evidence type="ECO:0000313" key="11">
    <source>
        <dbReference type="Proteomes" id="UP001525379"/>
    </source>
</evidence>
<dbReference type="Gene3D" id="3.40.390.10">
    <property type="entry name" value="Collagenase (Catalytic Domain)"/>
    <property type="match status" value="1"/>
</dbReference>
<comment type="caution">
    <text evidence="10">The sequence shown here is derived from an EMBL/GenBank/DDBJ whole genome shotgun (WGS) entry which is preliminary data.</text>
</comment>
<comment type="cofactor">
    <cofactor evidence="1">
        <name>Zn(2+)</name>
        <dbReference type="ChEBI" id="CHEBI:29105"/>
    </cofactor>
</comment>
<dbReference type="InterPro" id="IPR000718">
    <property type="entry name" value="Peptidase_M13"/>
</dbReference>
<evidence type="ECO:0000313" key="10">
    <source>
        <dbReference type="EMBL" id="MCT2042134.1"/>
    </source>
</evidence>
<organism evidence="10 11">
    <name type="scientific">Pseudoclavibacter albus</name>
    <dbReference type="NCBI Taxonomy" id="272241"/>
    <lineage>
        <taxon>Bacteria</taxon>
        <taxon>Bacillati</taxon>
        <taxon>Actinomycetota</taxon>
        <taxon>Actinomycetes</taxon>
        <taxon>Micrococcales</taxon>
        <taxon>Microbacteriaceae</taxon>
        <taxon>Pseudoclavibacter</taxon>
    </lineage>
</organism>
<evidence type="ECO:0000256" key="4">
    <source>
        <dbReference type="ARBA" id="ARBA00022723"/>
    </source>
</evidence>
<protein>
    <submittedName>
        <fullName evidence="10">Peptidase M13</fullName>
    </submittedName>
</protein>
<keyword evidence="4" id="KW-0479">Metal-binding</keyword>
<evidence type="ECO:0000256" key="1">
    <source>
        <dbReference type="ARBA" id="ARBA00001947"/>
    </source>
</evidence>
<accession>A0ABT2HUZ2</accession>
<keyword evidence="3" id="KW-0645">Protease</keyword>
<dbReference type="InterPro" id="IPR018497">
    <property type="entry name" value="Peptidase_M13_C"/>
</dbReference>
<dbReference type="Pfam" id="PF05649">
    <property type="entry name" value="Peptidase_M13_N"/>
    <property type="match status" value="1"/>
</dbReference>
<keyword evidence="7" id="KW-0482">Metalloprotease</keyword>
<dbReference type="SUPFAM" id="SSF55486">
    <property type="entry name" value="Metalloproteases ('zincins'), catalytic domain"/>
    <property type="match status" value="1"/>
</dbReference>
<dbReference type="RefSeq" id="WP_260103766.1">
    <property type="nucleotide sequence ID" value="NZ_JALXSQ010000004.1"/>
</dbReference>
<feature type="domain" description="Peptidase M13 N-terminal" evidence="9">
    <location>
        <begin position="19"/>
        <end position="394"/>
    </location>
</feature>
<evidence type="ECO:0000259" key="8">
    <source>
        <dbReference type="Pfam" id="PF01431"/>
    </source>
</evidence>
<keyword evidence="5" id="KW-0378">Hydrolase</keyword>